<dbReference type="GO" id="GO:0005886">
    <property type="term" value="C:plasma membrane"/>
    <property type="evidence" value="ECO:0007669"/>
    <property type="project" value="UniProtKB-SubCell"/>
</dbReference>
<dbReference type="InterPro" id="IPR036259">
    <property type="entry name" value="MFS_trans_sf"/>
</dbReference>
<dbReference type="Pfam" id="PF07690">
    <property type="entry name" value="MFS_1"/>
    <property type="match status" value="1"/>
</dbReference>
<feature type="transmembrane region" description="Helical" evidence="9">
    <location>
        <begin position="96"/>
        <end position="115"/>
    </location>
</feature>
<keyword evidence="6 9" id="KW-1133">Transmembrane helix</keyword>
<evidence type="ECO:0000256" key="8">
    <source>
        <dbReference type="SAM" id="MobiDB-lite"/>
    </source>
</evidence>
<feature type="transmembrane region" description="Helical" evidence="9">
    <location>
        <begin position="121"/>
        <end position="142"/>
    </location>
</feature>
<keyword evidence="3" id="KW-0813">Transport</keyword>
<dbReference type="KEGG" id="avc:NCTC10951_01705"/>
<dbReference type="GO" id="GO:0022857">
    <property type="term" value="F:transmembrane transporter activity"/>
    <property type="evidence" value="ECO:0007669"/>
    <property type="project" value="InterPro"/>
</dbReference>
<feature type="transmembrane region" description="Helical" evidence="9">
    <location>
        <begin position="496"/>
        <end position="518"/>
    </location>
</feature>
<feature type="transmembrane region" description="Helical" evidence="9">
    <location>
        <begin position="154"/>
        <end position="172"/>
    </location>
</feature>
<dbReference type="EMBL" id="LR134477">
    <property type="protein sequence ID" value="VEI16496.1"/>
    <property type="molecule type" value="Genomic_DNA"/>
</dbReference>
<dbReference type="SUPFAM" id="SSF103473">
    <property type="entry name" value="MFS general substrate transporter"/>
    <property type="match status" value="1"/>
</dbReference>
<dbReference type="FunFam" id="1.20.1720.10:FF:000004">
    <property type="entry name" value="EmrB/QacA family drug resistance transporter"/>
    <property type="match status" value="1"/>
</dbReference>
<dbReference type="InterPro" id="IPR004638">
    <property type="entry name" value="EmrB-like"/>
</dbReference>
<evidence type="ECO:0000256" key="2">
    <source>
        <dbReference type="ARBA" id="ARBA00007520"/>
    </source>
</evidence>
<protein>
    <submittedName>
        <fullName evidence="11">Multidrug-efflux transporter 3</fullName>
    </submittedName>
</protein>
<keyword evidence="4" id="KW-1003">Cell membrane</keyword>
<feature type="transmembrane region" description="Helical" evidence="9">
    <location>
        <begin position="284"/>
        <end position="305"/>
    </location>
</feature>
<comment type="similarity">
    <text evidence="2">Belongs to the major facilitator superfamily. TCR/Tet family.</text>
</comment>
<feature type="transmembrane region" description="Helical" evidence="9">
    <location>
        <begin position="317"/>
        <end position="341"/>
    </location>
</feature>
<feature type="transmembrane region" description="Helical" evidence="9">
    <location>
        <begin position="348"/>
        <end position="366"/>
    </location>
</feature>
<reference evidence="11 12" key="1">
    <citation type="submission" date="2018-12" db="EMBL/GenBank/DDBJ databases">
        <authorList>
            <consortium name="Pathogen Informatics"/>
        </authorList>
    </citation>
    <scope>NUCLEOTIDE SEQUENCE [LARGE SCALE GENOMIC DNA]</scope>
    <source>
        <strain evidence="11 12">NCTC10951</strain>
    </source>
</reference>
<evidence type="ECO:0000313" key="12">
    <source>
        <dbReference type="Proteomes" id="UP000268658"/>
    </source>
</evidence>
<comment type="subcellular location">
    <subcellularLocation>
        <location evidence="1">Cell membrane</location>
        <topology evidence="1">Multi-pass membrane protein</topology>
    </subcellularLocation>
</comment>
<feature type="transmembrane region" description="Helical" evidence="9">
    <location>
        <begin position="65"/>
        <end position="84"/>
    </location>
</feature>
<dbReference type="InterPro" id="IPR011701">
    <property type="entry name" value="MFS"/>
</dbReference>
<feature type="transmembrane region" description="Helical" evidence="9">
    <location>
        <begin position="217"/>
        <end position="237"/>
    </location>
</feature>
<dbReference type="Gene3D" id="1.20.1720.10">
    <property type="entry name" value="Multidrug resistance protein D"/>
    <property type="match status" value="1"/>
</dbReference>
<gene>
    <name evidence="11" type="primary">bmr3</name>
    <name evidence="11" type="ORF">NCTC10951_01705</name>
</gene>
<sequence>MTQSATTPAPTGTAVHEPGADFHPDRRFWAVYASLLVVMFLSAMDQTIVGTALPTIVGDLGGAAHMAWILTAYTLAITVAMPVYGKLGDLVGRKNLFLTAIALFLIGSALCGTATTMTQLILYRFIQGLGGGGLMISSQAITGDLIPPRVRGTYMAPMGAMFGIASILGPIIGGWLTDSVSWRWTFWINLPLGILAFIAIALVLRLPSSRLTSPIDWWGLALMNAGAVAIVLMATWGGNQYEWTSPVIIGLGVVGLVCWGLFGLVETRAVDPILPWSILTNRTFIVSTVVGMLAMGGMIGVLSYLPTYLQMVYGYSATASGLLLVPITIGMLLSSILSGVLVSRTDRYKIYPVLGPLVAAGASFWLSRLSTTSPVWEVSASTFVMGVGIGMFFQLLVTVVQNAIEARHLGTATSGNNFFREVGVSLGASLIGAAFSSGLTSNLTERIGELARSADPSVLASLSQFREADTSSLTPALVSQLPAALRDVVAGSYADALLPIFAWMIPLFVATSVIALFLPEVPLSQKTGMEQVAEAEGEAEVKAEVGESTPQEPDPVEESPEREPEAQGSAADAE</sequence>
<feature type="region of interest" description="Disordered" evidence="8">
    <location>
        <begin position="529"/>
        <end position="574"/>
    </location>
</feature>
<dbReference type="OrthoDB" id="7375466at2"/>
<evidence type="ECO:0000313" key="11">
    <source>
        <dbReference type="EMBL" id="VEI16496.1"/>
    </source>
</evidence>
<dbReference type="CDD" id="cd17502">
    <property type="entry name" value="MFS_Azr1_MDR_like"/>
    <property type="match status" value="1"/>
</dbReference>
<evidence type="ECO:0000256" key="1">
    <source>
        <dbReference type="ARBA" id="ARBA00004651"/>
    </source>
</evidence>
<feature type="transmembrane region" description="Helical" evidence="9">
    <location>
        <begin position="378"/>
        <end position="397"/>
    </location>
</feature>
<proteinExistence type="inferred from homology"/>
<feature type="transmembrane region" description="Helical" evidence="9">
    <location>
        <begin position="29"/>
        <end position="53"/>
    </location>
</feature>
<name>A0A3S4WK32_ACTVI</name>
<dbReference type="InterPro" id="IPR020846">
    <property type="entry name" value="MFS_dom"/>
</dbReference>
<keyword evidence="7 9" id="KW-0472">Membrane</keyword>
<organism evidence="11 12">
    <name type="scientific">Actinomyces viscosus</name>
    <dbReference type="NCBI Taxonomy" id="1656"/>
    <lineage>
        <taxon>Bacteria</taxon>
        <taxon>Bacillati</taxon>
        <taxon>Actinomycetota</taxon>
        <taxon>Actinomycetes</taxon>
        <taxon>Actinomycetales</taxon>
        <taxon>Actinomycetaceae</taxon>
        <taxon>Actinomyces</taxon>
    </lineage>
</organism>
<dbReference type="Gene3D" id="1.20.1250.20">
    <property type="entry name" value="MFS general substrate transporter like domains"/>
    <property type="match status" value="1"/>
</dbReference>
<feature type="transmembrane region" description="Helical" evidence="9">
    <location>
        <begin position="184"/>
        <end position="205"/>
    </location>
</feature>
<feature type="transmembrane region" description="Helical" evidence="9">
    <location>
        <begin position="418"/>
        <end position="436"/>
    </location>
</feature>
<evidence type="ECO:0000256" key="5">
    <source>
        <dbReference type="ARBA" id="ARBA00022692"/>
    </source>
</evidence>
<dbReference type="NCBIfam" id="TIGR00711">
    <property type="entry name" value="efflux_EmrB"/>
    <property type="match status" value="1"/>
</dbReference>
<dbReference type="PANTHER" id="PTHR23501">
    <property type="entry name" value="MAJOR FACILITATOR SUPERFAMILY"/>
    <property type="match status" value="1"/>
</dbReference>
<accession>A0A3S4WK32</accession>
<dbReference type="PROSITE" id="PS50850">
    <property type="entry name" value="MFS"/>
    <property type="match status" value="1"/>
</dbReference>
<evidence type="ECO:0000256" key="3">
    <source>
        <dbReference type="ARBA" id="ARBA00022448"/>
    </source>
</evidence>
<feature type="domain" description="Major facilitator superfamily (MFS) profile" evidence="10">
    <location>
        <begin position="31"/>
        <end position="522"/>
    </location>
</feature>
<keyword evidence="5 9" id="KW-0812">Transmembrane</keyword>
<evidence type="ECO:0000259" key="10">
    <source>
        <dbReference type="PROSITE" id="PS50850"/>
    </source>
</evidence>
<evidence type="ECO:0000256" key="9">
    <source>
        <dbReference type="SAM" id="Phobius"/>
    </source>
</evidence>
<feature type="transmembrane region" description="Helical" evidence="9">
    <location>
        <begin position="243"/>
        <end position="264"/>
    </location>
</feature>
<evidence type="ECO:0000256" key="6">
    <source>
        <dbReference type="ARBA" id="ARBA00022989"/>
    </source>
</evidence>
<dbReference type="RefSeq" id="WP_126414239.1">
    <property type="nucleotide sequence ID" value="NZ_JASPER010000018.1"/>
</dbReference>
<dbReference type="Proteomes" id="UP000268658">
    <property type="component" value="Chromosome"/>
</dbReference>
<dbReference type="AlphaFoldDB" id="A0A3S4WK32"/>
<evidence type="ECO:0000256" key="4">
    <source>
        <dbReference type="ARBA" id="ARBA00022475"/>
    </source>
</evidence>
<dbReference type="PRINTS" id="PR01036">
    <property type="entry name" value="TCRTETB"/>
</dbReference>
<dbReference type="PANTHER" id="PTHR23501:SF197">
    <property type="entry name" value="COMD"/>
    <property type="match status" value="1"/>
</dbReference>
<evidence type="ECO:0000256" key="7">
    <source>
        <dbReference type="ARBA" id="ARBA00023136"/>
    </source>
</evidence>